<dbReference type="InterPro" id="IPR050327">
    <property type="entry name" value="Proton-linked_MCT"/>
</dbReference>
<feature type="transmembrane region" description="Helical" evidence="2">
    <location>
        <begin position="112"/>
        <end position="132"/>
    </location>
</feature>
<keyword evidence="2" id="KW-0812">Transmembrane</keyword>
<dbReference type="SUPFAM" id="SSF103473">
    <property type="entry name" value="MFS general substrate transporter"/>
    <property type="match status" value="2"/>
</dbReference>
<feature type="transmembrane region" description="Helical" evidence="2">
    <location>
        <begin position="846"/>
        <end position="869"/>
    </location>
</feature>
<dbReference type="OrthoDB" id="6499973at2759"/>
<evidence type="ECO:0000313" key="5">
    <source>
        <dbReference type="WBParaSite" id="HNAJ_0000765001-mRNA-1"/>
    </source>
</evidence>
<feature type="transmembrane region" description="Helical" evidence="2">
    <location>
        <begin position="20"/>
        <end position="46"/>
    </location>
</feature>
<keyword evidence="4" id="KW-1185">Reference proteome</keyword>
<evidence type="ECO:0000256" key="2">
    <source>
        <dbReference type="SAM" id="Phobius"/>
    </source>
</evidence>
<feature type="transmembrane region" description="Helical" evidence="2">
    <location>
        <begin position="201"/>
        <end position="222"/>
    </location>
</feature>
<feature type="region of interest" description="Disordered" evidence="1">
    <location>
        <begin position="258"/>
        <end position="283"/>
    </location>
</feature>
<keyword evidence="2" id="KW-0472">Membrane</keyword>
<evidence type="ECO:0000313" key="3">
    <source>
        <dbReference type="EMBL" id="VDO03506.1"/>
    </source>
</evidence>
<feature type="transmembrane region" description="Helical" evidence="2">
    <location>
        <begin position="786"/>
        <end position="806"/>
    </location>
</feature>
<organism evidence="5">
    <name type="scientific">Rodentolepis nana</name>
    <name type="common">Dwarf tapeworm</name>
    <name type="synonym">Hymenolepis nana</name>
    <dbReference type="NCBI Taxonomy" id="102285"/>
    <lineage>
        <taxon>Eukaryota</taxon>
        <taxon>Metazoa</taxon>
        <taxon>Spiralia</taxon>
        <taxon>Lophotrochozoa</taxon>
        <taxon>Platyhelminthes</taxon>
        <taxon>Cestoda</taxon>
        <taxon>Eucestoda</taxon>
        <taxon>Cyclophyllidea</taxon>
        <taxon>Hymenolepididae</taxon>
        <taxon>Rodentolepis</taxon>
    </lineage>
</organism>
<accession>A0A158QHM0</accession>
<feature type="transmembrane region" description="Helical" evidence="2">
    <location>
        <begin position="923"/>
        <end position="946"/>
    </location>
</feature>
<dbReference type="PANTHER" id="PTHR11360">
    <property type="entry name" value="MONOCARBOXYLATE TRANSPORTER"/>
    <property type="match status" value="1"/>
</dbReference>
<feature type="compositionally biased region" description="Polar residues" evidence="1">
    <location>
        <begin position="1177"/>
        <end position="1186"/>
    </location>
</feature>
<feature type="transmembrane region" description="Helical" evidence="2">
    <location>
        <begin position="165"/>
        <end position="189"/>
    </location>
</feature>
<sequence length="1238" mass="130830">MTEFESLANSVIDSCPDGGWGWIVVFASFVCMILVEGICLSYGLLVAPICPGNSLRAVGPSTRFASQSPSGVATATSLGIVWSTKARLVPIRPGSCVGVSEMGELLKTQSRMALMAPGGMLMGLYILLGPLASALSNQFDFRPVAMAGGIIATIGLFASAFSTNIIVFCITLGGIGGIGFGLIYLPAIATVGHWFKHRRPFAVGLALCGSGVGSVITGQVFPLLINEFTWSGALVVLAAFCAQIKCSQKLRRQAAKEKERQLVAKQKSQGNAKRPRTDRDESAMKAKAQNQAIMRAQASQARAAKKALKAQKAQQRRVIYRGSIMQRIIEEKRRQRTVSVGSLDGMVITRDNELIAGPLVADRPPLLTAASIARISEAVVRKMETRLSNVACALDGSACADGETPSRCDSNVSQPSLARKSSHAGSGLFRLNLVRESLPQLVQDYVQSQASIAVQNYMAKQLNQSGGGANFSTPTGTVAATGMASANPTPGPGYDNITAHSSNSRIRSVSNATSIYQTGGNSTPQTQKCLSLRRTISDASITSSNRGGVVIPPEIQQEVAEILDEEVRAEVQHRLRRELMRPQYKKDLFFTGSAQQLDHTPVSAIPLGDAGTLWTTRDHSNWDIGPVSHNATNANNTISTSPNPAVSIRGFNPETDSTTAGTPIIPINTAANVNSTGAPSSAKISQGKGETSMMDFEEGEEMMSLNIPQEDGNEENGGRRKRCDCLSSPIMAFLEELLSPGLLLSPTFICLLLSNVFTMWGLLVPYLMIPDIVAENNWTLHEAGSIISYIGFANTIGRCIATLYIEKAWSSHYKWLDCLRVNVASLLLAGVACAILPIAGRSYNCIVAMGSFFGLFSAVVVSLKSILVVELFGLDKLTNAFGHMLVVQGLSCVMGAVIGGHIFDVLASRAPHFLPWAGDKAPLVYASEATFFFAAGSFLLAAIFAAPLRALSKKETVSANFSNAGPGVVAGGGVGVYVDDEFDGGDSSVQEYGSTTVLSPPAVAQTNCADTLGVTANNSGSGVNINQLQPTTIGSQVASIQLQTSSSNQQPSNFDSGIVSYVCEHGTVEQPTLPPQTTISDPPTFLSPAPLPSSLFLTATDSDNQMTLPAEIVEGDSIPIGGEECGVADGVDGLITDGEIGEVITTAGVPMGNLPIRSTIQISSIPTQNPIGEVWNASASVNTPPSGTEPVKTTLVAEEPALEPVKEESEEEMELEERLRSPSLSSSTPPNSGQHPQP</sequence>
<name>A0A158QHM0_RODNA</name>
<dbReference type="WBParaSite" id="HNAJ_0000765001-mRNA-1">
    <property type="protein sequence ID" value="HNAJ_0000765001-mRNA-1"/>
    <property type="gene ID" value="HNAJ_0000765001"/>
</dbReference>
<dbReference type="Gene3D" id="1.20.1250.20">
    <property type="entry name" value="MFS general substrate transporter like domains"/>
    <property type="match status" value="2"/>
</dbReference>
<feature type="region of interest" description="Disordered" evidence="1">
    <location>
        <begin position="671"/>
        <end position="690"/>
    </location>
</feature>
<dbReference type="Pfam" id="PF07690">
    <property type="entry name" value="MFS_1"/>
    <property type="match status" value="1"/>
</dbReference>
<evidence type="ECO:0000313" key="4">
    <source>
        <dbReference type="Proteomes" id="UP000278807"/>
    </source>
</evidence>
<dbReference type="InterPro" id="IPR011701">
    <property type="entry name" value="MFS"/>
</dbReference>
<dbReference type="Proteomes" id="UP000278807">
    <property type="component" value="Unassembled WGS sequence"/>
</dbReference>
<feature type="compositionally biased region" description="Polar residues" evidence="1">
    <location>
        <begin position="671"/>
        <end position="684"/>
    </location>
</feature>
<proteinExistence type="predicted"/>
<feature type="transmembrane region" description="Helical" evidence="2">
    <location>
        <begin position="881"/>
        <end position="903"/>
    </location>
</feature>
<feature type="region of interest" description="Disordered" evidence="1">
    <location>
        <begin position="1177"/>
        <end position="1238"/>
    </location>
</feature>
<keyword evidence="2" id="KW-1133">Transmembrane helix</keyword>
<dbReference type="AlphaFoldDB" id="A0A158QHM0"/>
<dbReference type="PANTHER" id="PTHR11360:SF284">
    <property type="entry name" value="EG:103B4.3 PROTEIN-RELATED"/>
    <property type="match status" value="1"/>
</dbReference>
<protein>
    <submittedName>
        <fullName evidence="5">Monocarboxylate transporter 14</fullName>
    </submittedName>
</protein>
<reference evidence="3 4" key="2">
    <citation type="submission" date="2018-11" db="EMBL/GenBank/DDBJ databases">
        <authorList>
            <consortium name="Pathogen Informatics"/>
        </authorList>
    </citation>
    <scope>NUCLEOTIDE SEQUENCE [LARGE SCALE GENOMIC DNA]</scope>
</reference>
<reference evidence="5" key="1">
    <citation type="submission" date="2016-04" db="UniProtKB">
        <authorList>
            <consortium name="WormBaseParasite"/>
        </authorList>
    </citation>
    <scope>IDENTIFICATION</scope>
</reference>
<feature type="compositionally biased region" description="Low complexity" evidence="1">
    <location>
        <begin position="1221"/>
        <end position="1232"/>
    </location>
</feature>
<gene>
    <name evidence="3" type="ORF">HNAJ_LOCUS7646</name>
</gene>
<dbReference type="EMBL" id="UZAE01012095">
    <property type="protein sequence ID" value="VDO03506.1"/>
    <property type="molecule type" value="Genomic_DNA"/>
</dbReference>
<dbReference type="STRING" id="102285.A0A158QHM0"/>
<feature type="transmembrane region" description="Helical" evidence="2">
    <location>
        <begin position="818"/>
        <end position="840"/>
    </location>
</feature>
<dbReference type="InterPro" id="IPR036259">
    <property type="entry name" value="MFS_trans_sf"/>
</dbReference>
<evidence type="ECO:0000256" key="1">
    <source>
        <dbReference type="SAM" id="MobiDB-lite"/>
    </source>
</evidence>
<feature type="transmembrane region" description="Helical" evidence="2">
    <location>
        <begin position="741"/>
        <end position="766"/>
    </location>
</feature>
<dbReference type="GO" id="GO:0008028">
    <property type="term" value="F:monocarboxylic acid transmembrane transporter activity"/>
    <property type="evidence" value="ECO:0007669"/>
    <property type="project" value="TreeGrafter"/>
</dbReference>